<gene>
    <name evidence="10" type="ORF">G6F51_009302</name>
</gene>
<evidence type="ECO:0000256" key="5">
    <source>
        <dbReference type="ARBA" id="ARBA00023110"/>
    </source>
</evidence>
<dbReference type="InterPro" id="IPR001179">
    <property type="entry name" value="PPIase_FKBP_dom"/>
</dbReference>
<evidence type="ECO:0000256" key="1">
    <source>
        <dbReference type="ARBA" id="ARBA00000971"/>
    </source>
</evidence>
<proteinExistence type="predicted"/>
<dbReference type="AlphaFoldDB" id="A0A9P7C7C0"/>
<dbReference type="PROSITE" id="PS50005">
    <property type="entry name" value="TPR"/>
    <property type="match status" value="2"/>
</dbReference>
<dbReference type="Pfam" id="PF14559">
    <property type="entry name" value="TPR_19"/>
    <property type="match status" value="1"/>
</dbReference>
<dbReference type="Pfam" id="PF00254">
    <property type="entry name" value="FKBP_C"/>
    <property type="match status" value="1"/>
</dbReference>
<dbReference type="InterPro" id="IPR050754">
    <property type="entry name" value="FKBP4/5/8-like"/>
</dbReference>
<dbReference type="InterPro" id="IPR011990">
    <property type="entry name" value="TPR-like_helical_dom_sf"/>
</dbReference>
<sequence>MEQLTPDGGVTKRIIKAGLGQRPEPTNFVSVHYDAYLLDTSEKFDSSRDRNTEFTFQLRDSKVIEAWELAIPTMQVGELAEIICTSDYGYGDQGRQYIVPPRAQLRFEVELIGFWEKPKSASERIRLAEKKKNEGNALFKLDAIESALFAYRKGREYIQDLWDCEPEELEEARQLIVSIQLNIGACHLKLKHYDHAIEVCQKALDRDMTKIKAYYRIGQAYMEKGDYESSLTFIRIGLEFKPNDQSLLSLLKSVEKKKQSYVDSSTLIYKKMFNSK</sequence>
<dbReference type="EC" id="5.2.1.8" evidence="2 7"/>
<comment type="catalytic activity">
    <reaction evidence="1 7">
        <text>[protein]-peptidylproline (omega=180) = [protein]-peptidylproline (omega=0)</text>
        <dbReference type="Rhea" id="RHEA:16237"/>
        <dbReference type="Rhea" id="RHEA-COMP:10747"/>
        <dbReference type="Rhea" id="RHEA-COMP:10748"/>
        <dbReference type="ChEBI" id="CHEBI:83833"/>
        <dbReference type="ChEBI" id="CHEBI:83834"/>
        <dbReference type="EC" id="5.2.1.8"/>
    </reaction>
</comment>
<dbReference type="InterPro" id="IPR046357">
    <property type="entry name" value="PPIase_dom_sf"/>
</dbReference>
<organism evidence="10 11">
    <name type="scientific">Rhizopus oryzae</name>
    <name type="common">Mucormycosis agent</name>
    <name type="synonym">Rhizopus arrhizus var. delemar</name>
    <dbReference type="NCBI Taxonomy" id="64495"/>
    <lineage>
        <taxon>Eukaryota</taxon>
        <taxon>Fungi</taxon>
        <taxon>Fungi incertae sedis</taxon>
        <taxon>Mucoromycota</taxon>
        <taxon>Mucoromycotina</taxon>
        <taxon>Mucoromycetes</taxon>
        <taxon>Mucorales</taxon>
        <taxon>Mucorineae</taxon>
        <taxon>Rhizopodaceae</taxon>
        <taxon>Rhizopus</taxon>
    </lineage>
</organism>
<dbReference type="OrthoDB" id="1902587at2759"/>
<dbReference type="Gene3D" id="3.10.50.40">
    <property type="match status" value="1"/>
</dbReference>
<dbReference type="InterPro" id="IPR019734">
    <property type="entry name" value="TPR_rpt"/>
</dbReference>
<evidence type="ECO:0000313" key="10">
    <source>
        <dbReference type="EMBL" id="KAG1539177.1"/>
    </source>
</evidence>
<keyword evidence="4 8" id="KW-0802">TPR repeat</keyword>
<evidence type="ECO:0000256" key="7">
    <source>
        <dbReference type="PROSITE-ProRule" id="PRU00277"/>
    </source>
</evidence>
<dbReference type="PANTHER" id="PTHR46512:SF9">
    <property type="entry name" value="PEPTIDYLPROLYL ISOMERASE"/>
    <property type="match status" value="1"/>
</dbReference>
<dbReference type="Proteomes" id="UP000717996">
    <property type="component" value="Unassembled WGS sequence"/>
</dbReference>
<dbReference type="GO" id="GO:0003755">
    <property type="term" value="F:peptidyl-prolyl cis-trans isomerase activity"/>
    <property type="evidence" value="ECO:0007669"/>
    <property type="project" value="UniProtKB-KW"/>
</dbReference>
<dbReference type="PROSITE" id="PS50059">
    <property type="entry name" value="FKBP_PPIASE"/>
    <property type="match status" value="1"/>
</dbReference>
<dbReference type="SUPFAM" id="SSF54534">
    <property type="entry name" value="FKBP-like"/>
    <property type="match status" value="1"/>
</dbReference>
<comment type="caution">
    <text evidence="10">The sequence shown here is derived from an EMBL/GenBank/DDBJ whole genome shotgun (WGS) entry which is preliminary data.</text>
</comment>
<evidence type="ECO:0000256" key="3">
    <source>
        <dbReference type="ARBA" id="ARBA00022737"/>
    </source>
</evidence>
<feature type="domain" description="PPIase FKBP-type" evidence="9">
    <location>
        <begin position="26"/>
        <end position="115"/>
    </location>
</feature>
<name>A0A9P7C7C0_RHIOR</name>
<keyword evidence="5 7" id="KW-0697">Rotamase</keyword>
<dbReference type="Gene3D" id="1.25.40.10">
    <property type="entry name" value="Tetratricopeptide repeat domain"/>
    <property type="match status" value="1"/>
</dbReference>
<keyword evidence="3" id="KW-0677">Repeat</keyword>
<evidence type="ECO:0000256" key="6">
    <source>
        <dbReference type="ARBA" id="ARBA00023235"/>
    </source>
</evidence>
<reference evidence="10" key="1">
    <citation type="journal article" date="2020" name="Microb. Genom.">
        <title>Genetic diversity of clinical and environmental Mucorales isolates obtained from an investigation of mucormycosis cases among solid organ transplant recipients.</title>
        <authorList>
            <person name="Nguyen M.H."/>
            <person name="Kaul D."/>
            <person name="Muto C."/>
            <person name="Cheng S.J."/>
            <person name="Richter R.A."/>
            <person name="Bruno V.M."/>
            <person name="Liu G."/>
            <person name="Beyhan S."/>
            <person name="Sundermann A.J."/>
            <person name="Mounaud S."/>
            <person name="Pasculle A.W."/>
            <person name="Nierman W.C."/>
            <person name="Driscoll E."/>
            <person name="Cumbie R."/>
            <person name="Clancy C.J."/>
            <person name="Dupont C.L."/>
        </authorList>
    </citation>
    <scope>NUCLEOTIDE SEQUENCE</scope>
    <source>
        <strain evidence="10">GL16</strain>
    </source>
</reference>
<dbReference type="PROSITE" id="PS50293">
    <property type="entry name" value="TPR_REGION"/>
    <property type="match status" value="1"/>
</dbReference>
<evidence type="ECO:0000259" key="9">
    <source>
        <dbReference type="PROSITE" id="PS50059"/>
    </source>
</evidence>
<dbReference type="EMBL" id="JAANIT010001681">
    <property type="protein sequence ID" value="KAG1539177.1"/>
    <property type="molecule type" value="Genomic_DNA"/>
</dbReference>
<evidence type="ECO:0000313" key="11">
    <source>
        <dbReference type="Proteomes" id="UP000717996"/>
    </source>
</evidence>
<evidence type="ECO:0000256" key="8">
    <source>
        <dbReference type="PROSITE-ProRule" id="PRU00339"/>
    </source>
</evidence>
<accession>A0A9P7C7C0</accession>
<dbReference type="SUPFAM" id="SSF48452">
    <property type="entry name" value="TPR-like"/>
    <property type="match status" value="1"/>
</dbReference>
<dbReference type="PANTHER" id="PTHR46512">
    <property type="entry name" value="PEPTIDYLPROLYL ISOMERASE"/>
    <property type="match status" value="1"/>
</dbReference>
<feature type="repeat" description="TPR" evidence="8">
    <location>
        <begin position="177"/>
        <end position="210"/>
    </location>
</feature>
<keyword evidence="6 7" id="KW-0413">Isomerase</keyword>
<evidence type="ECO:0000256" key="2">
    <source>
        <dbReference type="ARBA" id="ARBA00013194"/>
    </source>
</evidence>
<dbReference type="SMART" id="SM00028">
    <property type="entry name" value="TPR"/>
    <property type="match status" value="3"/>
</dbReference>
<protein>
    <recommendedName>
        <fullName evidence="2 7">peptidylprolyl isomerase</fullName>
        <ecNumber evidence="2 7">5.2.1.8</ecNumber>
    </recommendedName>
</protein>
<evidence type="ECO:0000256" key="4">
    <source>
        <dbReference type="ARBA" id="ARBA00022803"/>
    </source>
</evidence>
<feature type="repeat" description="TPR" evidence="8">
    <location>
        <begin position="211"/>
        <end position="244"/>
    </location>
</feature>